<evidence type="ECO:0000313" key="9">
    <source>
        <dbReference type="Proteomes" id="UP001326715"/>
    </source>
</evidence>
<dbReference type="SMART" id="SM00448">
    <property type="entry name" value="REC"/>
    <property type="match status" value="1"/>
</dbReference>
<dbReference type="STRING" id="1004.SAMN05661012_03129"/>
<evidence type="ECO:0000313" key="6">
    <source>
        <dbReference type="EMBL" id="SFW63926.1"/>
    </source>
</evidence>
<dbReference type="GO" id="GO:0000160">
    <property type="term" value="P:phosphorelay signal transduction system"/>
    <property type="evidence" value="ECO:0007669"/>
    <property type="project" value="InterPro"/>
</dbReference>
<dbReference type="Proteomes" id="UP001326715">
    <property type="component" value="Chromosome"/>
</dbReference>
<evidence type="ECO:0000313" key="8">
    <source>
        <dbReference type="Proteomes" id="UP000183788"/>
    </source>
</evidence>
<dbReference type="PANTHER" id="PTHR43214">
    <property type="entry name" value="TWO-COMPONENT RESPONSE REGULATOR"/>
    <property type="match status" value="1"/>
</dbReference>
<evidence type="ECO:0000259" key="5">
    <source>
        <dbReference type="PROSITE" id="PS50110"/>
    </source>
</evidence>
<dbReference type="Pfam" id="PF00196">
    <property type="entry name" value="GerE"/>
    <property type="match status" value="1"/>
</dbReference>
<dbReference type="RefSeq" id="WP_072361985.1">
    <property type="nucleotide sequence ID" value="NZ_CBHWAX010000007.1"/>
</dbReference>
<dbReference type="PROSITE" id="PS00622">
    <property type="entry name" value="HTH_LUXR_1"/>
    <property type="match status" value="1"/>
</dbReference>
<dbReference type="InterPro" id="IPR016032">
    <property type="entry name" value="Sig_transdc_resp-reg_C-effctor"/>
</dbReference>
<dbReference type="CDD" id="cd06170">
    <property type="entry name" value="LuxR_C_like"/>
    <property type="match status" value="1"/>
</dbReference>
<protein>
    <submittedName>
        <fullName evidence="7">Response regulator transcription factor</fullName>
    </submittedName>
    <submittedName>
        <fullName evidence="6">Two component transcriptional regulator, LuxR family</fullName>
    </submittedName>
</protein>
<gene>
    <name evidence="6" type="ORF">SAMN05661012_03129</name>
    <name evidence="7" type="ORF">SR876_13060</name>
</gene>
<proteinExistence type="predicted"/>
<dbReference type="Pfam" id="PF00072">
    <property type="entry name" value="Response_reg"/>
    <property type="match status" value="1"/>
</dbReference>
<dbReference type="SMART" id="SM00421">
    <property type="entry name" value="HTH_LUXR"/>
    <property type="match status" value="1"/>
</dbReference>
<dbReference type="Gene3D" id="3.40.50.2300">
    <property type="match status" value="1"/>
</dbReference>
<dbReference type="SUPFAM" id="SSF46894">
    <property type="entry name" value="C-terminal effector domain of the bipartite response regulators"/>
    <property type="match status" value="1"/>
</dbReference>
<dbReference type="InterPro" id="IPR000792">
    <property type="entry name" value="Tscrpt_reg_LuxR_C"/>
</dbReference>
<reference evidence="7 9" key="2">
    <citation type="submission" date="2023-11" db="EMBL/GenBank/DDBJ databases">
        <title>MicrobeMod: A computational toolkit for identifying prokaryotic methylation and restriction-modification with nanopore sequencing.</title>
        <authorList>
            <person name="Crits-Christoph A."/>
            <person name="Kang S.C."/>
            <person name="Lee H."/>
            <person name="Ostrov N."/>
        </authorList>
    </citation>
    <scope>NUCLEOTIDE SEQUENCE [LARGE SCALE GENOMIC DNA]</scope>
    <source>
        <strain evidence="7 9">ATCC 23090</strain>
    </source>
</reference>
<dbReference type="PRINTS" id="PR00038">
    <property type="entry name" value="HTHLUXR"/>
</dbReference>
<sequence>MIKVIVVEDHPIMVEGLKNILRTDLTIDVIGDYGNGKSVLQALEEKDHPDVILMDVNLPDVSGINLTTEIKKKYEDIKIIALSVHDEQPVIHSMLQNGASGYVLKNALGNEIIKAINTVMDGEEYLCTSTREALKSADQDMLKAIPRITRREKEILQLIGKGLTTIQIAEQLFISTHTVESHRKNLMEKFGVNNTTSVVKLAAEYKLL</sequence>
<evidence type="ECO:0000256" key="2">
    <source>
        <dbReference type="ARBA" id="ARBA00023125"/>
    </source>
</evidence>
<feature type="domain" description="Response regulatory" evidence="5">
    <location>
        <begin position="3"/>
        <end position="120"/>
    </location>
</feature>
<feature type="modified residue" description="4-aspartylphosphate" evidence="3">
    <location>
        <position position="55"/>
    </location>
</feature>
<keyword evidence="1 3" id="KW-0597">Phosphoprotein</keyword>
<dbReference type="PROSITE" id="PS50110">
    <property type="entry name" value="RESPONSE_REGULATORY"/>
    <property type="match status" value="1"/>
</dbReference>
<dbReference type="EMBL" id="CP140154">
    <property type="protein sequence ID" value="WQG92438.1"/>
    <property type="molecule type" value="Genomic_DNA"/>
</dbReference>
<feature type="domain" description="HTH luxR-type" evidence="4">
    <location>
        <begin position="141"/>
        <end position="206"/>
    </location>
</feature>
<reference evidence="6 8" key="1">
    <citation type="submission" date="2016-11" db="EMBL/GenBank/DDBJ databases">
        <authorList>
            <person name="Jaros S."/>
            <person name="Januszkiewicz K."/>
            <person name="Wedrychowicz H."/>
        </authorList>
    </citation>
    <scope>NUCLEOTIDE SEQUENCE [LARGE SCALE GENOMIC DNA]</scope>
    <source>
        <strain evidence="6 8">DSM 784</strain>
    </source>
</reference>
<dbReference type="InterPro" id="IPR058245">
    <property type="entry name" value="NreC/VraR/RcsB-like_REC"/>
</dbReference>
<accession>A0A1K1QX76</accession>
<dbReference type="AlphaFoldDB" id="A0A1K1QX76"/>
<evidence type="ECO:0000256" key="3">
    <source>
        <dbReference type="PROSITE-ProRule" id="PRU00169"/>
    </source>
</evidence>
<name>A0A1K1QX76_9BACT</name>
<evidence type="ECO:0000256" key="1">
    <source>
        <dbReference type="ARBA" id="ARBA00022553"/>
    </source>
</evidence>
<dbReference type="CDD" id="cd17535">
    <property type="entry name" value="REC_NarL-like"/>
    <property type="match status" value="1"/>
</dbReference>
<dbReference type="InterPro" id="IPR039420">
    <property type="entry name" value="WalR-like"/>
</dbReference>
<organism evidence="6 8">
    <name type="scientific">Chitinophaga sancti</name>
    <dbReference type="NCBI Taxonomy" id="1004"/>
    <lineage>
        <taxon>Bacteria</taxon>
        <taxon>Pseudomonadati</taxon>
        <taxon>Bacteroidota</taxon>
        <taxon>Chitinophagia</taxon>
        <taxon>Chitinophagales</taxon>
        <taxon>Chitinophagaceae</taxon>
        <taxon>Chitinophaga</taxon>
    </lineage>
</organism>
<keyword evidence="2" id="KW-0238">DNA-binding</keyword>
<dbReference type="InterPro" id="IPR011006">
    <property type="entry name" value="CheY-like_superfamily"/>
</dbReference>
<evidence type="ECO:0000259" key="4">
    <source>
        <dbReference type="PROSITE" id="PS50043"/>
    </source>
</evidence>
<dbReference type="EMBL" id="FPIZ01000009">
    <property type="protein sequence ID" value="SFW63926.1"/>
    <property type="molecule type" value="Genomic_DNA"/>
</dbReference>
<dbReference type="InterPro" id="IPR001789">
    <property type="entry name" value="Sig_transdc_resp-reg_receiver"/>
</dbReference>
<dbReference type="OrthoDB" id="9797341at2"/>
<dbReference type="GO" id="GO:0003677">
    <property type="term" value="F:DNA binding"/>
    <property type="evidence" value="ECO:0007669"/>
    <property type="project" value="UniProtKB-KW"/>
</dbReference>
<dbReference type="GO" id="GO:0006355">
    <property type="term" value="P:regulation of DNA-templated transcription"/>
    <property type="evidence" value="ECO:0007669"/>
    <property type="project" value="InterPro"/>
</dbReference>
<dbReference type="SUPFAM" id="SSF52172">
    <property type="entry name" value="CheY-like"/>
    <property type="match status" value="1"/>
</dbReference>
<keyword evidence="9" id="KW-1185">Reference proteome</keyword>
<evidence type="ECO:0000313" key="7">
    <source>
        <dbReference type="EMBL" id="WQG92438.1"/>
    </source>
</evidence>
<dbReference type="PROSITE" id="PS50043">
    <property type="entry name" value="HTH_LUXR_2"/>
    <property type="match status" value="1"/>
</dbReference>
<dbReference type="PANTHER" id="PTHR43214:SF43">
    <property type="entry name" value="TWO-COMPONENT RESPONSE REGULATOR"/>
    <property type="match status" value="1"/>
</dbReference>
<dbReference type="Proteomes" id="UP000183788">
    <property type="component" value="Unassembled WGS sequence"/>
</dbReference>